<evidence type="ECO:0000313" key="2">
    <source>
        <dbReference type="EMBL" id="RHZ83130.1"/>
    </source>
</evidence>
<dbReference type="AlphaFoldDB" id="A0A397JEP0"/>
<proteinExistence type="predicted"/>
<name>A0A397JEP0_9GLOM</name>
<reference evidence="2 3" key="1">
    <citation type="submission" date="2018-08" db="EMBL/GenBank/DDBJ databases">
        <title>Genome and evolution of the arbuscular mycorrhizal fungus Diversispora epigaea (formerly Glomus versiforme) and its bacterial endosymbionts.</title>
        <authorList>
            <person name="Sun X."/>
            <person name="Fei Z."/>
            <person name="Harrison M."/>
        </authorList>
    </citation>
    <scope>NUCLEOTIDE SEQUENCE [LARGE SCALE GENOMIC DNA]</scope>
    <source>
        <strain evidence="2 3">IT104</strain>
    </source>
</reference>
<dbReference type="EMBL" id="PQFF01000092">
    <property type="protein sequence ID" value="RHZ83130.1"/>
    <property type="molecule type" value="Genomic_DNA"/>
</dbReference>
<accession>A0A397JEP0</accession>
<keyword evidence="3" id="KW-1185">Reference proteome</keyword>
<gene>
    <name evidence="2" type="ORF">Glove_99g48</name>
</gene>
<evidence type="ECO:0000256" key="1">
    <source>
        <dbReference type="SAM" id="MobiDB-lite"/>
    </source>
</evidence>
<sequence>MLSSPPPWHPDISIPGSQVQNRKKTLKNKEIPPLMVLKPFTSFQTLEITAEKVMVLSKDNSTDECKLSQDILSINTAFIC</sequence>
<feature type="region of interest" description="Disordered" evidence="1">
    <location>
        <begin position="1"/>
        <end position="22"/>
    </location>
</feature>
<dbReference type="Proteomes" id="UP000266861">
    <property type="component" value="Unassembled WGS sequence"/>
</dbReference>
<protein>
    <submittedName>
        <fullName evidence="2">Uncharacterized protein</fullName>
    </submittedName>
</protein>
<organism evidence="2 3">
    <name type="scientific">Diversispora epigaea</name>
    <dbReference type="NCBI Taxonomy" id="1348612"/>
    <lineage>
        <taxon>Eukaryota</taxon>
        <taxon>Fungi</taxon>
        <taxon>Fungi incertae sedis</taxon>
        <taxon>Mucoromycota</taxon>
        <taxon>Glomeromycotina</taxon>
        <taxon>Glomeromycetes</taxon>
        <taxon>Diversisporales</taxon>
        <taxon>Diversisporaceae</taxon>
        <taxon>Diversispora</taxon>
    </lineage>
</organism>
<evidence type="ECO:0000313" key="3">
    <source>
        <dbReference type="Proteomes" id="UP000266861"/>
    </source>
</evidence>
<comment type="caution">
    <text evidence="2">The sequence shown here is derived from an EMBL/GenBank/DDBJ whole genome shotgun (WGS) entry which is preliminary data.</text>
</comment>